<protein>
    <recommendedName>
        <fullName evidence="2">NACHT domain-containing protein</fullName>
    </recommendedName>
</protein>
<dbReference type="InterPro" id="IPR007111">
    <property type="entry name" value="NACHT_NTPase"/>
</dbReference>
<dbReference type="Proteomes" id="UP000828390">
    <property type="component" value="Unassembled WGS sequence"/>
</dbReference>
<dbReference type="InterPro" id="IPR027417">
    <property type="entry name" value="P-loop_NTPase"/>
</dbReference>
<dbReference type="SUPFAM" id="SSF52540">
    <property type="entry name" value="P-loop containing nucleoside triphosphate hydrolases"/>
    <property type="match status" value="1"/>
</dbReference>
<keyword evidence="4" id="KW-1185">Reference proteome</keyword>
<feature type="domain" description="NACHT" evidence="2">
    <location>
        <begin position="425"/>
        <end position="534"/>
    </location>
</feature>
<dbReference type="EMBL" id="JAIWYP010000003">
    <property type="protein sequence ID" value="KAH3857279.1"/>
    <property type="molecule type" value="Genomic_DNA"/>
</dbReference>
<comment type="caution">
    <text evidence="3">The sequence shown here is derived from an EMBL/GenBank/DDBJ whole genome shotgun (WGS) entry which is preliminary data.</text>
</comment>
<sequence>MPANTGTKIFADKETNNWFKACIALSVTKEGLTNFVENTMKKVHAALGKCSSYEKAIISHHRFSGPSWKNTKRHYWKSNWWEIAKCFLPPQKGYADVSSVQESDFNAVINIIMNCTDFKNYLSSSWLSPPPPDPLCPLEKVRQIGRDLRHSANCKTTDSELQDYFQILTMLLADPVCLAHDTSANKALSILTDLQNDRLPLTEFGNLIQEFKQAIERVKDAAEEDFSEKAKQSLEEGLKKIKEALKDGEQEIRNKIQQADNEITEKMNKATSQIEEMKLESVQTIYDRTEYCTRQIEQKIGDETKKAEQTITSQIDTLTKSSVKLIEDHTRDRMERIQQKIADKAGEDFERRVEDLRCRLVDHYRETVSYVPLSSLYPSLDKHVQDVYVSPKLHRIKIENDGRRTKQEQIFTYKDCFNRGDKLSRRIYLQGEPGSGKSTFAFKLVNEWCNIHLPSTESTKETTVFVDVETLKKFKFLFFISLRDSRHQKDVMQMIKTQLIDNICTEDEREEVKKLCLQIIKNDICLVIQDGLDEWPSDESLPSMTGIPKDNCIMLTTSRPWKLSDERIKNSQIDILLEVEGISDTEAFSERILRCLLEESMDIKKSVKQFNVFLESRNLESISSSPMLHALVLCTWVDDTAERLTGSSLCDLYTTLLDCLCKKATHDMSYFNKLNPPPVKNFEGSKYLKSNKAHIDSIAEAAFSFLFSNEKETSIVFSDVKLSDFLLPSAKEFALKSGLLTKRKSKKATDTTCRFVHKTFQEFLTAYHIANNADAVYDVVSDYLKRHSDSYLDISQMFIYLCGLNISAANKLSALMNEHGKYNQNLILSGYREAMANKNTQIHLHMSHFGFNYDNDAEELSHILALNTSRAQSLHIKLERTRVSICAQDALSTRCQKSGPVSLPACDDPGPSTLTRKDWVEFSSSSCCVVLDLSWCHNLERMFIRCNATVQPSALVGLNRLKDLWLFGGCKCRALDLSHHEHLESITLDDGVTLLPLSVNNYKSLKCIEIYTTYDGLDLSLFENLSSIAISNKVKLLPKRPLIQYKQKLTRIALYRFKLNSVDNEANQTWCLLNGEDLVQCADYTPVLLNIAYINLRQVTFSSNWLRSLLRTLLTLDHWVTCNLEKCIITSLDHEVKGRLPGSHIGSSAENAGSIPFQRINLQIETDLNKTCAIEVSNFWQNCLWETLHGLDVKNLSLRPPRVTQSFACWNREPQMLQSLESLSQLETLRFNLPKYIDLQLPPSLKHLIGSFYSLLPSQLRDLVNKLLTWTQSVECRLEFVCIDKITKFVSQKIPPEEYMSIKQTLEALENVKVKRFRIYEFALSTETWSVRDSVGVDDGGDDDDDDVGKLIQYIMNQLTALVAYQCEFRLNCVKNPDFTK</sequence>
<name>A0A9D4R6Y5_DREPO</name>
<dbReference type="Pfam" id="PF05729">
    <property type="entry name" value="NACHT"/>
    <property type="match status" value="1"/>
</dbReference>
<accession>A0A9D4R6Y5</accession>
<evidence type="ECO:0000313" key="4">
    <source>
        <dbReference type="Proteomes" id="UP000828390"/>
    </source>
</evidence>
<evidence type="ECO:0000313" key="3">
    <source>
        <dbReference type="EMBL" id="KAH3857279.1"/>
    </source>
</evidence>
<dbReference type="InterPro" id="IPR027897">
    <property type="entry name" value="DUF4559"/>
</dbReference>
<dbReference type="Pfam" id="PF15112">
    <property type="entry name" value="DUF4559"/>
    <property type="match status" value="1"/>
</dbReference>
<feature type="coiled-coil region" evidence="1">
    <location>
        <begin position="231"/>
        <end position="280"/>
    </location>
</feature>
<dbReference type="OrthoDB" id="8964250at2759"/>
<evidence type="ECO:0000256" key="1">
    <source>
        <dbReference type="SAM" id="Coils"/>
    </source>
</evidence>
<dbReference type="PROSITE" id="PS50837">
    <property type="entry name" value="NACHT"/>
    <property type="match status" value="1"/>
</dbReference>
<dbReference type="PANTHER" id="PTHR46844">
    <property type="entry name" value="SLR5058 PROTEIN"/>
    <property type="match status" value="1"/>
</dbReference>
<dbReference type="Gene3D" id="3.40.50.300">
    <property type="entry name" value="P-loop containing nucleotide triphosphate hydrolases"/>
    <property type="match status" value="1"/>
</dbReference>
<evidence type="ECO:0000259" key="2">
    <source>
        <dbReference type="PROSITE" id="PS50837"/>
    </source>
</evidence>
<keyword evidence="1" id="KW-0175">Coiled coil</keyword>
<organism evidence="3 4">
    <name type="scientific">Dreissena polymorpha</name>
    <name type="common">Zebra mussel</name>
    <name type="synonym">Mytilus polymorpha</name>
    <dbReference type="NCBI Taxonomy" id="45954"/>
    <lineage>
        <taxon>Eukaryota</taxon>
        <taxon>Metazoa</taxon>
        <taxon>Spiralia</taxon>
        <taxon>Lophotrochozoa</taxon>
        <taxon>Mollusca</taxon>
        <taxon>Bivalvia</taxon>
        <taxon>Autobranchia</taxon>
        <taxon>Heteroconchia</taxon>
        <taxon>Euheterodonta</taxon>
        <taxon>Imparidentia</taxon>
        <taxon>Neoheterodontei</taxon>
        <taxon>Myida</taxon>
        <taxon>Dreissenoidea</taxon>
        <taxon>Dreissenidae</taxon>
        <taxon>Dreissena</taxon>
    </lineage>
</organism>
<reference evidence="3" key="1">
    <citation type="journal article" date="2019" name="bioRxiv">
        <title>The Genome of the Zebra Mussel, Dreissena polymorpha: A Resource for Invasive Species Research.</title>
        <authorList>
            <person name="McCartney M.A."/>
            <person name="Auch B."/>
            <person name="Kono T."/>
            <person name="Mallez S."/>
            <person name="Zhang Y."/>
            <person name="Obille A."/>
            <person name="Becker A."/>
            <person name="Abrahante J.E."/>
            <person name="Garbe J."/>
            <person name="Badalamenti J.P."/>
            <person name="Herman A."/>
            <person name="Mangelson H."/>
            <person name="Liachko I."/>
            <person name="Sullivan S."/>
            <person name="Sone E.D."/>
            <person name="Koren S."/>
            <person name="Silverstein K.A.T."/>
            <person name="Beckman K.B."/>
            <person name="Gohl D.M."/>
        </authorList>
    </citation>
    <scope>NUCLEOTIDE SEQUENCE</scope>
    <source>
        <strain evidence="3">Duluth1</strain>
        <tissue evidence="3">Whole animal</tissue>
    </source>
</reference>
<proteinExistence type="predicted"/>
<dbReference type="PANTHER" id="PTHR46844:SF1">
    <property type="entry name" value="SLR5058 PROTEIN"/>
    <property type="match status" value="1"/>
</dbReference>
<reference evidence="3" key="2">
    <citation type="submission" date="2020-11" db="EMBL/GenBank/DDBJ databases">
        <authorList>
            <person name="McCartney M.A."/>
            <person name="Auch B."/>
            <person name="Kono T."/>
            <person name="Mallez S."/>
            <person name="Becker A."/>
            <person name="Gohl D.M."/>
            <person name="Silverstein K.A.T."/>
            <person name="Koren S."/>
            <person name="Bechman K.B."/>
            <person name="Herman A."/>
            <person name="Abrahante J.E."/>
            <person name="Garbe J."/>
        </authorList>
    </citation>
    <scope>NUCLEOTIDE SEQUENCE</scope>
    <source>
        <strain evidence="3">Duluth1</strain>
        <tissue evidence="3">Whole animal</tissue>
    </source>
</reference>
<gene>
    <name evidence="3" type="ORF">DPMN_099885</name>
</gene>